<evidence type="ECO:0000256" key="3">
    <source>
        <dbReference type="ARBA" id="ARBA00022989"/>
    </source>
</evidence>
<proteinExistence type="inferred from homology"/>
<evidence type="ECO:0000256" key="4">
    <source>
        <dbReference type="ARBA" id="ARBA00023136"/>
    </source>
</evidence>
<evidence type="ECO:0000256" key="1">
    <source>
        <dbReference type="ARBA" id="ARBA00004141"/>
    </source>
</evidence>
<keyword evidence="3 5" id="KW-1133">Transmembrane helix</keyword>
<evidence type="ECO:0000313" key="6">
    <source>
        <dbReference type="EMBL" id="KAI6652540.1"/>
    </source>
</evidence>
<comment type="similarity">
    <text evidence="5">Belongs to the BI1 family.</text>
</comment>
<evidence type="ECO:0000256" key="5">
    <source>
        <dbReference type="RuleBase" id="RU004379"/>
    </source>
</evidence>
<dbReference type="Proteomes" id="UP001165289">
    <property type="component" value="Unassembled WGS sequence"/>
</dbReference>
<keyword evidence="4 5" id="KW-0472">Membrane</keyword>
<organism evidence="6 7">
    <name type="scientific">Oopsacas minuta</name>
    <dbReference type="NCBI Taxonomy" id="111878"/>
    <lineage>
        <taxon>Eukaryota</taxon>
        <taxon>Metazoa</taxon>
        <taxon>Porifera</taxon>
        <taxon>Hexactinellida</taxon>
        <taxon>Hexasterophora</taxon>
        <taxon>Lyssacinosida</taxon>
        <taxon>Leucopsacidae</taxon>
        <taxon>Oopsacas</taxon>
    </lineage>
</organism>
<dbReference type="Pfam" id="PF01027">
    <property type="entry name" value="Bax1-I"/>
    <property type="match status" value="1"/>
</dbReference>
<protein>
    <recommendedName>
        <fullName evidence="8">Transmembrane BAX inhibitor motif-containing protein 4</fullName>
    </recommendedName>
</protein>
<evidence type="ECO:0008006" key="8">
    <source>
        <dbReference type="Google" id="ProtNLM"/>
    </source>
</evidence>
<feature type="transmembrane region" description="Helical" evidence="5">
    <location>
        <begin position="167"/>
        <end position="191"/>
    </location>
</feature>
<feature type="transmembrane region" description="Helical" evidence="5">
    <location>
        <begin position="56"/>
        <end position="75"/>
    </location>
</feature>
<feature type="transmembrane region" description="Helical" evidence="5">
    <location>
        <begin position="228"/>
        <end position="247"/>
    </location>
</feature>
<evidence type="ECO:0000256" key="2">
    <source>
        <dbReference type="ARBA" id="ARBA00022692"/>
    </source>
</evidence>
<feature type="transmembrane region" description="Helical" evidence="5">
    <location>
        <begin position="141"/>
        <end position="161"/>
    </location>
</feature>
<dbReference type="EMBL" id="JAKMXF010000298">
    <property type="protein sequence ID" value="KAI6652540.1"/>
    <property type="molecule type" value="Genomic_DNA"/>
</dbReference>
<keyword evidence="7" id="KW-1185">Reference proteome</keyword>
<dbReference type="GO" id="GO:0016020">
    <property type="term" value="C:membrane"/>
    <property type="evidence" value="ECO:0007669"/>
    <property type="project" value="UniProtKB-SubCell"/>
</dbReference>
<keyword evidence="2 5" id="KW-0812">Transmembrane</keyword>
<sequence>MSFSLEGLINPEKGPYREDKYDIPGDEDQLELGPRSSRSNVSQAAIHVRLGFLRRVYFLLAIQLTLTTIVSIAFIKHEGIREFIATHPGLLTFDMIILFPILFALMFFKESHPTNLILLFTFTLGESLVVGQIVTLYELHAVITAFMLSLSVFFILTMYTLQSSYDFSTWGACLFTFLWILLIGSIVHLLFPTEIGDLMISLAGAIIFSGFIILDTHMIMHKLSPDDYIMATITLYLDMINLFLYILKMMKKKE</sequence>
<name>A0AAV7JVS4_9METZ</name>
<accession>A0AAV7JVS4</accession>
<dbReference type="PANTHER" id="PTHR23291:SF50">
    <property type="entry name" value="PROTEIN LIFEGUARD 4"/>
    <property type="match status" value="1"/>
</dbReference>
<reference evidence="6 7" key="1">
    <citation type="journal article" date="2023" name="BMC Biol.">
        <title>The compact genome of the sponge Oopsacas minuta (Hexactinellida) is lacking key metazoan core genes.</title>
        <authorList>
            <person name="Santini S."/>
            <person name="Schenkelaars Q."/>
            <person name="Jourda C."/>
            <person name="Duchesne M."/>
            <person name="Belahbib H."/>
            <person name="Rocher C."/>
            <person name="Selva M."/>
            <person name="Riesgo A."/>
            <person name="Vervoort M."/>
            <person name="Leys S.P."/>
            <person name="Kodjabachian L."/>
            <person name="Le Bivic A."/>
            <person name="Borchiellini C."/>
            <person name="Claverie J.M."/>
            <person name="Renard E."/>
        </authorList>
    </citation>
    <scope>NUCLEOTIDE SEQUENCE [LARGE SCALE GENOMIC DNA]</scope>
    <source>
        <strain evidence="6">SPO-2</strain>
    </source>
</reference>
<evidence type="ECO:0000313" key="7">
    <source>
        <dbReference type="Proteomes" id="UP001165289"/>
    </source>
</evidence>
<dbReference type="InterPro" id="IPR006214">
    <property type="entry name" value="Bax_inhibitor_1-related"/>
</dbReference>
<comment type="caution">
    <text evidence="6">The sequence shown here is derived from an EMBL/GenBank/DDBJ whole genome shotgun (WGS) entry which is preliminary data.</text>
</comment>
<feature type="transmembrane region" description="Helical" evidence="5">
    <location>
        <begin position="87"/>
        <end position="108"/>
    </location>
</feature>
<comment type="subcellular location">
    <subcellularLocation>
        <location evidence="1">Membrane</location>
        <topology evidence="1">Multi-pass membrane protein</topology>
    </subcellularLocation>
</comment>
<dbReference type="AlphaFoldDB" id="A0AAV7JVS4"/>
<feature type="transmembrane region" description="Helical" evidence="5">
    <location>
        <begin position="114"/>
        <end position="134"/>
    </location>
</feature>
<dbReference type="PANTHER" id="PTHR23291">
    <property type="entry name" value="BAX INHIBITOR-RELATED"/>
    <property type="match status" value="1"/>
</dbReference>
<gene>
    <name evidence="6" type="ORF">LOD99_4325</name>
</gene>